<evidence type="ECO:0000313" key="9">
    <source>
        <dbReference type="Proteomes" id="UP000260862"/>
    </source>
</evidence>
<evidence type="ECO:0000256" key="2">
    <source>
        <dbReference type="ARBA" id="ARBA00022729"/>
    </source>
</evidence>
<comment type="caution">
    <text evidence="8">The sequence shown here is derived from an EMBL/GenBank/DDBJ whole genome shotgun (WGS) entry which is preliminary data.</text>
</comment>
<dbReference type="RefSeq" id="WP_117671199.1">
    <property type="nucleotide sequence ID" value="NZ_CABOGR010000006.1"/>
</dbReference>
<dbReference type="Pfam" id="PF02055">
    <property type="entry name" value="Glyco_hydro_30"/>
    <property type="match status" value="2"/>
</dbReference>
<evidence type="ECO:0000259" key="6">
    <source>
        <dbReference type="Pfam" id="PF02055"/>
    </source>
</evidence>
<protein>
    <submittedName>
        <fullName evidence="8">Beta-glycosidase</fullName>
    </submittedName>
</protein>
<keyword evidence="9" id="KW-1185">Reference proteome</keyword>
<reference evidence="8 9" key="1">
    <citation type="submission" date="2018-08" db="EMBL/GenBank/DDBJ databases">
        <title>A genome reference for cultivated species of the human gut microbiota.</title>
        <authorList>
            <person name="Zou Y."/>
            <person name="Xue W."/>
            <person name="Luo G."/>
        </authorList>
    </citation>
    <scope>NUCLEOTIDE SEQUENCE [LARGE SCALE GENOMIC DNA]</scope>
    <source>
        <strain evidence="8 9">TF10-3AC</strain>
    </source>
</reference>
<evidence type="ECO:0000256" key="1">
    <source>
        <dbReference type="ARBA" id="ARBA00005382"/>
    </source>
</evidence>
<evidence type="ECO:0000256" key="4">
    <source>
        <dbReference type="RuleBase" id="RU361188"/>
    </source>
</evidence>
<proteinExistence type="inferred from homology"/>
<keyword evidence="3 4" id="KW-0378">Hydrolase</keyword>
<dbReference type="InterPro" id="IPR033453">
    <property type="entry name" value="Glyco_hydro_30_TIM-barrel"/>
</dbReference>
<name>A0A3E4N4W3_9BACT</name>
<evidence type="ECO:0000256" key="5">
    <source>
        <dbReference type="SAM" id="SignalP"/>
    </source>
</evidence>
<dbReference type="GO" id="GO:0004348">
    <property type="term" value="F:glucosylceramidase activity"/>
    <property type="evidence" value="ECO:0007669"/>
    <property type="project" value="InterPro"/>
</dbReference>
<dbReference type="Proteomes" id="UP000260862">
    <property type="component" value="Unassembled WGS sequence"/>
</dbReference>
<feature type="domain" description="Glycosyl hydrolase family 30 beta sandwich" evidence="7">
    <location>
        <begin position="450"/>
        <end position="491"/>
    </location>
</feature>
<dbReference type="Gene3D" id="2.60.40.1180">
    <property type="entry name" value="Golgi alpha-mannosidase II"/>
    <property type="match status" value="1"/>
</dbReference>
<dbReference type="SUPFAM" id="SSF51445">
    <property type="entry name" value="(Trans)glycosidases"/>
    <property type="match status" value="1"/>
</dbReference>
<keyword evidence="4 8" id="KW-0326">Glycosidase</keyword>
<feature type="domain" description="Glycosyl hydrolase family 30 TIM-barrel" evidence="6">
    <location>
        <begin position="224"/>
        <end position="427"/>
    </location>
</feature>
<evidence type="ECO:0000259" key="7">
    <source>
        <dbReference type="Pfam" id="PF17189"/>
    </source>
</evidence>
<dbReference type="InterPro" id="IPR001139">
    <property type="entry name" value="Glyco_hydro_30"/>
</dbReference>
<dbReference type="AlphaFoldDB" id="A0A3E4N4W3"/>
<feature type="signal peptide" evidence="5">
    <location>
        <begin position="1"/>
        <end position="24"/>
    </location>
</feature>
<evidence type="ECO:0000256" key="3">
    <source>
        <dbReference type="ARBA" id="ARBA00022801"/>
    </source>
</evidence>
<keyword evidence="2 5" id="KW-0732">Signal</keyword>
<feature type="chain" id="PRO_5017561084" evidence="5">
    <location>
        <begin position="25"/>
        <end position="496"/>
    </location>
</feature>
<dbReference type="Gene3D" id="3.20.20.80">
    <property type="entry name" value="Glycosidases"/>
    <property type="match status" value="1"/>
</dbReference>
<dbReference type="Pfam" id="PF17189">
    <property type="entry name" value="Glyco_hydro_30C"/>
    <property type="match status" value="1"/>
</dbReference>
<evidence type="ECO:0000313" key="8">
    <source>
        <dbReference type="EMBL" id="RGK57152.1"/>
    </source>
</evidence>
<dbReference type="InterPro" id="IPR033452">
    <property type="entry name" value="GH30_C"/>
</dbReference>
<dbReference type="GO" id="GO:0016020">
    <property type="term" value="C:membrane"/>
    <property type="evidence" value="ECO:0007669"/>
    <property type="project" value="GOC"/>
</dbReference>
<dbReference type="EMBL" id="QSQT01000006">
    <property type="protein sequence ID" value="RGK57152.1"/>
    <property type="molecule type" value="Genomic_DNA"/>
</dbReference>
<comment type="similarity">
    <text evidence="1 4">Belongs to the glycosyl hydrolase 30 family.</text>
</comment>
<dbReference type="InterPro" id="IPR017853">
    <property type="entry name" value="GH"/>
</dbReference>
<organism evidence="8 9">
    <name type="scientific">Phocaeicola plebeius</name>
    <dbReference type="NCBI Taxonomy" id="310297"/>
    <lineage>
        <taxon>Bacteria</taxon>
        <taxon>Pseudomonadati</taxon>
        <taxon>Bacteroidota</taxon>
        <taxon>Bacteroidia</taxon>
        <taxon>Bacteroidales</taxon>
        <taxon>Bacteroidaceae</taxon>
        <taxon>Phocaeicola</taxon>
    </lineage>
</organism>
<feature type="domain" description="Glycosyl hydrolase family 30 TIM-barrel" evidence="6">
    <location>
        <begin position="69"/>
        <end position="178"/>
    </location>
</feature>
<dbReference type="PANTHER" id="PTHR11069">
    <property type="entry name" value="GLUCOSYLCERAMIDASE"/>
    <property type="match status" value="1"/>
</dbReference>
<gene>
    <name evidence="8" type="ORF">DXD04_04330</name>
</gene>
<dbReference type="PANTHER" id="PTHR11069:SF23">
    <property type="entry name" value="LYSOSOMAL ACID GLUCOSYLCERAMIDASE"/>
    <property type="match status" value="1"/>
</dbReference>
<accession>A0A3E4N4W3</accession>
<dbReference type="InterPro" id="IPR013780">
    <property type="entry name" value="Glyco_hydro_b"/>
</dbReference>
<dbReference type="GO" id="GO:0006680">
    <property type="term" value="P:glucosylceramide catabolic process"/>
    <property type="evidence" value="ECO:0007669"/>
    <property type="project" value="TreeGrafter"/>
</dbReference>
<sequence length="496" mass="57308">MKRQWRKIWFSCMGLALLEVSVQAQTCDWVSSCEGKTWTQNKVKLQTKAEGTAADLSVDKGDSVVVFKAWGTCFNELGWDALNVLPSNEKEEILRKLFSPEGDLRFTLGRFPMNANDFSRNWYSCDEVPGDFELKHFNIDRDKTSLVPYIKSAQRYNPNMTFWISPWSPPNWMKINQDYPVRSDKYNTMHPAKDYYLQGNKGPKTEGVFPAELAETDFFIQDPRYLSAYANFFCKFVSAYKELNIPIKMVMFQNESWSYTPYPGCAWTPEGIIRFNVEYLAPALKKAHPDVKLYFGTINTNRYEVIEKVLDDPRMPETIQGIGLQWEGGQLLTRLRAKYPNYNYVQTESECGWGSFDWKAAEHTFHLMNHYLGNGCEEYTFWNPILADEGVSPWGWKQNALIRVDSKQAKAIFTPEYYAVKHYTRFLMPGTKVLAFKPTGEDKKPVLVVQTPEGKTVVVAGNFQDNPQQLTVKLGEKWLNVTLQAHSFNTFEFQVK</sequence>